<evidence type="ECO:0000313" key="2">
    <source>
        <dbReference type="Proteomes" id="UP001187531"/>
    </source>
</evidence>
<evidence type="ECO:0000313" key="1">
    <source>
        <dbReference type="EMBL" id="KAK2705836.1"/>
    </source>
</evidence>
<accession>A0AA88KXQ6</accession>
<dbReference type="Proteomes" id="UP001187531">
    <property type="component" value="Unassembled WGS sequence"/>
</dbReference>
<dbReference type="PANTHER" id="PTHR45749:SF21">
    <property type="entry name" value="DUF4371 DOMAIN-CONTAINING PROTEIN"/>
    <property type="match status" value="1"/>
</dbReference>
<proteinExistence type="predicted"/>
<dbReference type="EMBL" id="JAVRJZ010000020">
    <property type="protein sequence ID" value="KAK2705836.1"/>
    <property type="molecule type" value="Genomic_DNA"/>
</dbReference>
<protein>
    <submittedName>
        <fullName evidence="1">Uncharacterized protein</fullName>
    </submittedName>
</protein>
<comment type="caution">
    <text evidence="1">The sequence shown here is derived from an EMBL/GenBank/DDBJ whole genome shotgun (WGS) entry which is preliminary data.</text>
</comment>
<sequence length="85" mass="9010">MNCMEKITKEAANVSPKFQNGLIAACGEILHQSMSKNASPCFSVLAGETADVSSMEQLCVCVHYTSAGNVHENFLGFVPVTDLSG</sequence>
<name>A0AA88KXQ6_ARTSF</name>
<reference evidence="1" key="1">
    <citation type="submission" date="2023-07" db="EMBL/GenBank/DDBJ databases">
        <title>Chromosome-level genome assembly of Artemia franciscana.</title>
        <authorList>
            <person name="Jo E."/>
        </authorList>
    </citation>
    <scope>NUCLEOTIDE SEQUENCE</scope>
    <source>
        <tissue evidence="1">Whole body</tissue>
    </source>
</reference>
<dbReference type="PANTHER" id="PTHR45749">
    <property type="match status" value="1"/>
</dbReference>
<organism evidence="1 2">
    <name type="scientific">Artemia franciscana</name>
    <name type="common">Brine shrimp</name>
    <name type="synonym">Artemia sanfranciscana</name>
    <dbReference type="NCBI Taxonomy" id="6661"/>
    <lineage>
        <taxon>Eukaryota</taxon>
        <taxon>Metazoa</taxon>
        <taxon>Ecdysozoa</taxon>
        <taxon>Arthropoda</taxon>
        <taxon>Crustacea</taxon>
        <taxon>Branchiopoda</taxon>
        <taxon>Anostraca</taxon>
        <taxon>Artemiidae</taxon>
        <taxon>Artemia</taxon>
    </lineage>
</organism>
<dbReference type="AlphaFoldDB" id="A0AA88KXQ6"/>
<keyword evidence="2" id="KW-1185">Reference proteome</keyword>
<gene>
    <name evidence="1" type="ORF">QYM36_015996</name>
</gene>